<feature type="domain" description="Pyruvate phosphate dikinase AMP/ATP-binding" evidence="4">
    <location>
        <begin position="20"/>
        <end position="314"/>
    </location>
</feature>
<dbReference type="GO" id="GO:0005524">
    <property type="term" value="F:ATP binding"/>
    <property type="evidence" value="ECO:0007669"/>
    <property type="project" value="UniProtKB-KW"/>
</dbReference>
<dbReference type="eggNOG" id="COG3848">
    <property type="taxonomic scope" value="Bacteria"/>
</dbReference>
<name>F5XNM7_MICPN</name>
<feature type="domain" description="PEP-utilising enzyme mobile" evidence="3">
    <location>
        <begin position="814"/>
        <end position="884"/>
    </location>
</feature>
<evidence type="ECO:0000256" key="1">
    <source>
        <dbReference type="ARBA" id="ARBA00022741"/>
    </source>
</evidence>
<dbReference type="STRING" id="1032480.MLP_11270"/>
<protein>
    <submittedName>
        <fullName evidence="5">Phosphoenolpyruvate synthase family protein</fullName>
    </submittedName>
</protein>
<dbReference type="Pfam" id="PF01326">
    <property type="entry name" value="PPDK_N"/>
    <property type="match status" value="1"/>
</dbReference>
<dbReference type="OrthoDB" id="9765468at2"/>
<dbReference type="InterPro" id="IPR036637">
    <property type="entry name" value="Phosphohistidine_dom_sf"/>
</dbReference>
<dbReference type="RefSeq" id="WP_013862024.1">
    <property type="nucleotide sequence ID" value="NC_015635.1"/>
</dbReference>
<dbReference type="InterPro" id="IPR008279">
    <property type="entry name" value="PEP-util_enz_mobile_dom"/>
</dbReference>
<gene>
    <name evidence="5" type="ordered locus">MLP_11270</name>
</gene>
<dbReference type="InterPro" id="IPR013815">
    <property type="entry name" value="ATP_grasp_subdomain_1"/>
</dbReference>
<evidence type="ECO:0000259" key="3">
    <source>
        <dbReference type="Pfam" id="PF00391"/>
    </source>
</evidence>
<dbReference type="FunFam" id="3.30.1490.20:FF:000010">
    <property type="entry name" value="Phosphoenolpyruvate synthase"/>
    <property type="match status" value="1"/>
</dbReference>
<keyword evidence="6" id="KW-1185">Reference proteome</keyword>
<dbReference type="Gene3D" id="3.30.1490.20">
    <property type="entry name" value="ATP-grasp fold, A domain"/>
    <property type="match status" value="1"/>
</dbReference>
<dbReference type="HOGENOM" id="CLU_005950_0_0_11"/>
<sequence>MVNNSVVADLHDIGPDELATVGGKALNLGRMLAAGLPVPTGFCVTTAAYRRVAGDLLDGVIAKLGGDDRGAADERSELAERARQLILEAPVPEDLAAAITAHYASLGADVPVAVRSSATAEDLPGASFAGQQDTYLNVIGADAVLDATRRCWASLWTERAISYRATQGIDHAEVTLAVVIQRLVDADVAGVMFTANPVTGNRHQLVVDASPGLGESVVSGAVNPDRFVLDAATGAVVERRLGDKRTAVRATTGGGTRTEDLGSSDAPCLDRAQLDALTDLARQVAGVYAEPQDTEWVIDSDGTAWLTQARAITTLYPLAPPHGDGARAYLCGSLAQGLTRPITPMGQATFRLLGSSISAVAGFPQPDPLAGPSGLLTLGDRLFADITPLLRHRHARRVTLKVLGVMEARTKAVVELLEDDPRFAPLPEGKGGRALPVVARLMVKTRLPLRLLTALVSPRAAHRAADRIDASVRKQWRTPDDLDPVARLDAVEARLGTDTFVIMPTVFPYAAAGLLSMAIARRIAPTDLDPTLFADVRRGLPHNVTTEMDLELWQLAMTIGRDAEARAVVVGTEPDGLAAAYARGELPPVVQTGLAAFLDRYGHRAVAEIDLGMPRWSDEPEHLLGVLANYLRLDDPELAPDRQFAHGAEVAADAIAEIIAATHRDGRLGPVRARLMAVALDRCRALIGLRERPKSIMVYALASARRELMLVGRAAVAAGTIDAVEDTFFLDFRQLRSAIEGADQRAAVRERRAAYGFELRRRHIPRVLLSDGTEPETLISIEAPEGALVGSAASVGTVTGPARVILDPAGAHLEPGEILVAPSTDPGWTPLFLTAGGLVMEMGGSMSHGAVVAREYGIPAVVGVPDATTTITTGQLITVDGAAGIVTLA</sequence>
<dbReference type="GO" id="GO:0016301">
    <property type="term" value="F:kinase activity"/>
    <property type="evidence" value="ECO:0007669"/>
    <property type="project" value="InterPro"/>
</dbReference>
<evidence type="ECO:0000256" key="2">
    <source>
        <dbReference type="ARBA" id="ARBA00022840"/>
    </source>
</evidence>
<keyword evidence="1" id="KW-0547">Nucleotide-binding</keyword>
<dbReference type="SUPFAM" id="SSF52009">
    <property type="entry name" value="Phosphohistidine domain"/>
    <property type="match status" value="1"/>
</dbReference>
<keyword evidence="5" id="KW-0670">Pyruvate</keyword>
<dbReference type="InterPro" id="IPR051549">
    <property type="entry name" value="PEP_Utilizing_Enz"/>
</dbReference>
<evidence type="ECO:0000313" key="6">
    <source>
        <dbReference type="Proteomes" id="UP000007947"/>
    </source>
</evidence>
<evidence type="ECO:0000259" key="4">
    <source>
        <dbReference type="Pfam" id="PF01326"/>
    </source>
</evidence>
<proteinExistence type="predicted"/>
<evidence type="ECO:0000313" key="5">
    <source>
        <dbReference type="EMBL" id="BAK34141.1"/>
    </source>
</evidence>
<dbReference type="EMBL" id="AP012204">
    <property type="protein sequence ID" value="BAK34141.1"/>
    <property type="molecule type" value="Genomic_DNA"/>
</dbReference>
<dbReference type="InterPro" id="IPR002192">
    <property type="entry name" value="PPDK_AMP/ATP-bd"/>
</dbReference>
<organism evidence="5 6">
    <name type="scientific">Microlunatus phosphovorus (strain ATCC 700054 / DSM 10555 / JCM 9379 / NBRC 101784 / NCIMB 13414 / VKM Ac-1990 / NM-1)</name>
    <dbReference type="NCBI Taxonomy" id="1032480"/>
    <lineage>
        <taxon>Bacteria</taxon>
        <taxon>Bacillati</taxon>
        <taxon>Actinomycetota</taxon>
        <taxon>Actinomycetes</taxon>
        <taxon>Propionibacteriales</taxon>
        <taxon>Propionibacteriaceae</taxon>
        <taxon>Microlunatus</taxon>
    </lineage>
</organism>
<dbReference type="SUPFAM" id="SSF56059">
    <property type="entry name" value="Glutathione synthetase ATP-binding domain-like"/>
    <property type="match status" value="1"/>
</dbReference>
<keyword evidence="2" id="KW-0067">ATP-binding</keyword>
<dbReference type="eggNOG" id="COG0574">
    <property type="taxonomic scope" value="Bacteria"/>
</dbReference>
<dbReference type="PANTHER" id="PTHR43615">
    <property type="entry name" value="PHOSPHOENOLPYRUVATE SYNTHASE-RELATED"/>
    <property type="match status" value="1"/>
</dbReference>
<accession>F5XNM7</accession>
<dbReference type="AlphaFoldDB" id="F5XNM7"/>
<dbReference type="Gene3D" id="3.50.30.10">
    <property type="entry name" value="Phosphohistidine domain"/>
    <property type="match status" value="1"/>
</dbReference>
<dbReference type="KEGG" id="mph:MLP_11270"/>
<dbReference type="Gene3D" id="3.30.470.20">
    <property type="entry name" value="ATP-grasp fold, B domain"/>
    <property type="match status" value="1"/>
</dbReference>
<reference evidence="5 6" key="1">
    <citation type="submission" date="2011-05" db="EMBL/GenBank/DDBJ databases">
        <title>Whole genome sequence of Microlunatus phosphovorus NM-1.</title>
        <authorList>
            <person name="Hosoyama A."/>
            <person name="Sasaki K."/>
            <person name="Harada T."/>
            <person name="Igarashi R."/>
            <person name="Kawakoshi A."/>
            <person name="Sasagawa M."/>
            <person name="Fukada J."/>
            <person name="Nakamura S."/>
            <person name="Katano Y."/>
            <person name="Hanada S."/>
            <person name="Kamagata Y."/>
            <person name="Nakamura N."/>
            <person name="Yamazaki S."/>
            <person name="Fujita N."/>
        </authorList>
    </citation>
    <scope>NUCLEOTIDE SEQUENCE [LARGE SCALE GENOMIC DNA]</scope>
    <source>
        <strain evidence="6">ATCC 700054 / DSM 10555 / JCM 9379 / NBRC 101784 / NCIMB 13414 / VKM Ac-1990 / NM-1</strain>
    </source>
</reference>
<dbReference type="PANTHER" id="PTHR43615:SF1">
    <property type="entry name" value="PPDK_N DOMAIN-CONTAINING PROTEIN"/>
    <property type="match status" value="1"/>
</dbReference>
<dbReference type="Pfam" id="PF00391">
    <property type="entry name" value="PEP-utilizers"/>
    <property type="match status" value="1"/>
</dbReference>
<dbReference type="Proteomes" id="UP000007947">
    <property type="component" value="Chromosome"/>
</dbReference>